<dbReference type="InParanoid" id="A0A0P0UXA9"/>
<gene>
    <name evidence="1" type="ordered locus">Os01g0114402</name>
    <name evidence="1" type="ORF">OSNPB_010114402</name>
</gene>
<dbReference type="AlphaFoldDB" id="A0A0P0UXA9"/>
<dbReference type="EMBL" id="AP014957">
    <property type="protein sequence ID" value="BAS70058.1"/>
    <property type="molecule type" value="Genomic_DNA"/>
</dbReference>
<keyword evidence="2" id="KW-1185">Reference proteome</keyword>
<reference evidence="1 2" key="2">
    <citation type="journal article" date="2013" name="Plant Cell Physiol.">
        <title>Rice Annotation Project Database (RAP-DB): an integrative and interactive database for rice genomics.</title>
        <authorList>
            <person name="Sakai H."/>
            <person name="Lee S.S."/>
            <person name="Tanaka T."/>
            <person name="Numa H."/>
            <person name="Kim J."/>
            <person name="Kawahara Y."/>
            <person name="Wakimoto H."/>
            <person name="Yang C.C."/>
            <person name="Iwamoto M."/>
            <person name="Abe T."/>
            <person name="Yamada Y."/>
            <person name="Muto A."/>
            <person name="Inokuchi H."/>
            <person name="Ikemura T."/>
            <person name="Matsumoto T."/>
            <person name="Sasaki T."/>
            <person name="Itoh T."/>
        </authorList>
    </citation>
    <scope>NUCLEOTIDE SEQUENCE [LARGE SCALE GENOMIC DNA]</scope>
    <source>
        <strain evidence="2">cv. Nipponbare</strain>
    </source>
</reference>
<accession>A0A0P0UXA9</accession>
<sequence>MVSEALATHPHPLRASLLPRSSSGDRVISSECTTAQQGIASSPAHACQQHWISHQLVDLLSVGHTPMLGSMPCLHLSLHLDLHSFYLQPSQATTFQSYKHRICRI</sequence>
<reference evidence="2" key="1">
    <citation type="journal article" date="2005" name="Nature">
        <title>The map-based sequence of the rice genome.</title>
        <authorList>
            <consortium name="International rice genome sequencing project (IRGSP)"/>
            <person name="Matsumoto T."/>
            <person name="Wu J."/>
            <person name="Kanamori H."/>
            <person name="Katayose Y."/>
            <person name="Fujisawa M."/>
            <person name="Namiki N."/>
            <person name="Mizuno H."/>
            <person name="Yamamoto K."/>
            <person name="Antonio B.A."/>
            <person name="Baba T."/>
            <person name="Sakata K."/>
            <person name="Nagamura Y."/>
            <person name="Aoki H."/>
            <person name="Arikawa K."/>
            <person name="Arita K."/>
            <person name="Bito T."/>
            <person name="Chiden Y."/>
            <person name="Fujitsuka N."/>
            <person name="Fukunaka R."/>
            <person name="Hamada M."/>
            <person name="Harada C."/>
            <person name="Hayashi A."/>
            <person name="Hijishita S."/>
            <person name="Honda M."/>
            <person name="Hosokawa S."/>
            <person name="Ichikawa Y."/>
            <person name="Idonuma A."/>
            <person name="Iijima M."/>
            <person name="Ikeda M."/>
            <person name="Ikeno M."/>
            <person name="Ito K."/>
            <person name="Ito S."/>
            <person name="Ito T."/>
            <person name="Ito Y."/>
            <person name="Ito Y."/>
            <person name="Iwabuchi A."/>
            <person name="Kamiya K."/>
            <person name="Karasawa W."/>
            <person name="Kurita K."/>
            <person name="Katagiri S."/>
            <person name="Kikuta A."/>
            <person name="Kobayashi H."/>
            <person name="Kobayashi N."/>
            <person name="Machita K."/>
            <person name="Maehara T."/>
            <person name="Masukawa M."/>
            <person name="Mizubayashi T."/>
            <person name="Mukai Y."/>
            <person name="Nagasaki H."/>
            <person name="Nagata Y."/>
            <person name="Naito S."/>
            <person name="Nakashima M."/>
            <person name="Nakama Y."/>
            <person name="Nakamichi Y."/>
            <person name="Nakamura M."/>
            <person name="Meguro A."/>
            <person name="Negishi M."/>
            <person name="Ohta I."/>
            <person name="Ohta T."/>
            <person name="Okamoto M."/>
            <person name="Ono N."/>
            <person name="Saji S."/>
            <person name="Sakaguchi M."/>
            <person name="Sakai K."/>
            <person name="Shibata M."/>
            <person name="Shimokawa T."/>
            <person name="Song J."/>
            <person name="Takazaki Y."/>
            <person name="Terasawa K."/>
            <person name="Tsugane M."/>
            <person name="Tsuji K."/>
            <person name="Ueda S."/>
            <person name="Waki K."/>
            <person name="Yamagata H."/>
            <person name="Yamamoto M."/>
            <person name="Yamamoto S."/>
            <person name="Yamane H."/>
            <person name="Yoshiki S."/>
            <person name="Yoshihara R."/>
            <person name="Yukawa K."/>
            <person name="Zhong H."/>
            <person name="Yano M."/>
            <person name="Yuan Q."/>
            <person name="Ouyang S."/>
            <person name="Liu J."/>
            <person name="Jones K.M."/>
            <person name="Gansberger K."/>
            <person name="Moffat K."/>
            <person name="Hill J."/>
            <person name="Bera J."/>
            <person name="Fadrosh D."/>
            <person name="Jin S."/>
            <person name="Johri S."/>
            <person name="Kim M."/>
            <person name="Overton L."/>
            <person name="Reardon M."/>
            <person name="Tsitrin T."/>
            <person name="Vuong H."/>
            <person name="Weaver B."/>
            <person name="Ciecko A."/>
            <person name="Tallon L."/>
            <person name="Jackson J."/>
            <person name="Pai G."/>
            <person name="Aken S.V."/>
            <person name="Utterback T."/>
            <person name="Reidmuller S."/>
            <person name="Feldblyum T."/>
            <person name="Hsiao J."/>
            <person name="Zismann V."/>
            <person name="Iobst S."/>
            <person name="de Vazeille A.R."/>
            <person name="Buell C.R."/>
            <person name="Ying K."/>
            <person name="Li Y."/>
            <person name="Lu T."/>
            <person name="Huang Y."/>
            <person name="Zhao Q."/>
            <person name="Feng Q."/>
            <person name="Zhang L."/>
            <person name="Zhu J."/>
            <person name="Weng Q."/>
            <person name="Mu J."/>
            <person name="Lu Y."/>
            <person name="Fan D."/>
            <person name="Liu Y."/>
            <person name="Guan J."/>
            <person name="Zhang Y."/>
            <person name="Yu S."/>
            <person name="Liu X."/>
            <person name="Zhang Y."/>
            <person name="Hong G."/>
            <person name="Han B."/>
            <person name="Choisne N."/>
            <person name="Demange N."/>
            <person name="Orjeda G."/>
            <person name="Samain S."/>
            <person name="Cattolico L."/>
            <person name="Pelletier E."/>
            <person name="Couloux A."/>
            <person name="Segurens B."/>
            <person name="Wincker P."/>
            <person name="D'Hont A."/>
            <person name="Scarpelli C."/>
            <person name="Weissenbach J."/>
            <person name="Salanoubat M."/>
            <person name="Quetier F."/>
            <person name="Yu Y."/>
            <person name="Kim H.R."/>
            <person name="Rambo T."/>
            <person name="Currie J."/>
            <person name="Collura K."/>
            <person name="Luo M."/>
            <person name="Yang T."/>
            <person name="Ammiraju J.S.S."/>
            <person name="Engler F."/>
            <person name="Soderlund C."/>
            <person name="Wing R.A."/>
            <person name="Palmer L.E."/>
            <person name="de la Bastide M."/>
            <person name="Spiegel L."/>
            <person name="Nascimento L."/>
            <person name="Zutavern T."/>
            <person name="O'Shaughnessy A."/>
            <person name="Dike S."/>
            <person name="Dedhia N."/>
            <person name="Preston R."/>
            <person name="Balija V."/>
            <person name="McCombie W.R."/>
            <person name="Chow T."/>
            <person name="Chen H."/>
            <person name="Chung M."/>
            <person name="Chen C."/>
            <person name="Shaw J."/>
            <person name="Wu H."/>
            <person name="Hsiao K."/>
            <person name="Chao Y."/>
            <person name="Chu M."/>
            <person name="Cheng C."/>
            <person name="Hour A."/>
            <person name="Lee P."/>
            <person name="Lin S."/>
            <person name="Lin Y."/>
            <person name="Liou J."/>
            <person name="Liu S."/>
            <person name="Hsing Y."/>
            <person name="Raghuvanshi S."/>
            <person name="Mohanty A."/>
            <person name="Bharti A.K."/>
            <person name="Gaur A."/>
            <person name="Gupta V."/>
            <person name="Kumar D."/>
            <person name="Ravi V."/>
            <person name="Vij S."/>
            <person name="Kapur A."/>
            <person name="Khurana P."/>
            <person name="Khurana P."/>
            <person name="Khurana J.P."/>
            <person name="Tyagi A.K."/>
            <person name="Gaikwad K."/>
            <person name="Singh A."/>
            <person name="Dalal V."/>
            <person name="Srivastava S."/>
            <person name="Dixit A."/>
            <person name="Pal A.K."/>
            <person name="Ghazi I.A."/>
            <person name="Yadav M."/>
            <person name="Pandit A."/>
            <person name="Bhargava A."/>
            <person name="Sureshbabu K."/>
            <person name="Batra K."/>
            <person name="Sharma T.R."/>
            <person name="Mohapatra T."/>
            <person name="Singh N.K."/>
            <person name="Messing J."/>
            <person name="Nelson A.B."/>
            <person name="Fuks G."/>
            <person name="Kavchok S."/>
            <person name="Keizer G."/>
            <person name="Linton E."/>
            <person name="Llaca V."/>
            <person name="Song R."/>
            <person name="Tanyolac B."/>
            <person name="Young S."/>
            <person name="Ho-Il K."/>
            <person name="Hahn J.H."/>
            <person name="Sangsakoo G."/>
            <person name="Vanavichit A."/>
            <person name="de Mattos Luiz.A.T."/>
            <person name="Zimmer P.D."/>
            <person name="Malone G."/>
            <person name="Dellagostin O."/>
            <person name="de Oliveira A.C."/>
            <person name="Bevan M."/>
            <person name="Bancroft I."/>
            <person name="Minx P."/>
            <person name="Cordum H."/>
            <person name="Wilson R."/>
            <person name="Cheng Z."/>
            <person name="Jin W."/>
            <person name="Jiang J."/>
            <person name="Leong S.A."/>
            <person name="Iwama H."/>
            <person name="Gojobori T."/>
            <person name="Itoh T."/>
            <person name="Niimura Y."/>
            <person name="Fujii Y."/>
            <person name="Habara T."/>
            <person name="Sakai H."/>
            <person name="Sato Y."/>
            <person name="Wilson G."/>
            <person name="Kumar K."/>
            <person name="McCouch S."/>
            <person name="Juretic N."/>
            <person name="Hoen D."/>
            <person name="Wright S."/>
            <person name="Bruskiewich R."/>
            <person name="Bureau T."/>
            <person name="Miyao A."/>
            <person name="Hirochika H."/>
            <person name="Nishikawa T."/>
            <person name="Kadowaki K."/>
            <person name="Sugiura M."/>
            <person name="Burr B."/>
            <person name="Sasaki T."/>
        </authorList>
    </citation>
    <scope>NUCLEOTIDE SEQUENCE [LARGE SCALE GENOMIC DNA]</scope>
    <source>
        <strain evidence="2">cv. Nipponbare</strain>
    </source>
</reference>
<protein>
    <submittedName>
        <fullName evidence="1">Os01g0114402 protein</fullName>
    </submittedName>
</protein>
<name>A0A0P0UXA9_ORYSJ</name>
<organism evidence="1 2">
    <name type="scientific">Oryza sativa subsp. japonica</name>
    <name type="common">Rice</name>
    <dbReference type="NCBI Taxonomy" id="39947"/>
    <lineage>
        <taxon>Eukaryota</taxon>
        <taxon>Viridiplantae</taxon>
        <taxon>Streptophyta</taxon>
        <taxon>Embryophyta</taxon>
        <taxon>Tracheophyta</taxon>
        <taxon>Spermatophyta</taxon>
        <taxon>Magnoliopsida</taxon>
        <taxon>Liliopsida</taxon>
        <taxon>Poales</taxon>
        <taxon>Poaceae</taxon>
        <taxon>BOP clade</taxon>
        <taxon>Oryzoideae</taxon>
        <taxon>Oryzeae</taxon>
        <taxon>Oryzinae</taxon>
        <taxon>Oryza</taxon>
        <taxon>Oryza sativa</taxon>
    </lineage>
</organism>
<dbReference type="Proteomes" id="UP000059680">
    <property type="component" value="Chromosome 1"/>
</dbReference>
<evidence type="ECO:0000313" key="2">
    <source>
        <dbReference type="Proteomes" id="UP000059680"/>
    </source>
</evidence>
<reference evidence="1 2" key="3">
    <citation type="journal article" date="2013" name="Rice">
        <title>Improvement of the Oryza sativa Nipponbare reference genome using next generation sequence and optical map data.</title>
        <authorList>
            <person name="Kawahara Y."/>
            <person name="de la Bastide M."/>
            <person name="Hamilton J.P."/>
            <person name="Kanamori H."/>
            <person name="McCombie W.R."/>
            <person name="Ouyang S."/>
            <person name="Schwartz D.C."/>
            <person name="Tanaka T."/>
            <person name="Wu J."/>
            <person name="Zhou S."/>
            <person name="Childs K.L."/>
            <person name="Davidson R.M."/>
            <person name="Lin H."/>
            <person name="Quesada-Ocampo L."/>
            <person name="Vaillancourt B."/>
            <person name="Sakai H."/>
            <person name="Lee S.S."/>
            <person name="Kim J."/>
            <person name="Numa H."/>
            <person name="Itoh T."/>
            <person name="Buell C.R."/>
            <person name="Matsumoto T."/>
        </authorList>
    </citation>
    <scope>NUCLEOTIDE SEQUENCE [LARGE SCALE GENOMIC DNA]</scope>
    <source>
        <strain evidence="2">cv. Nipponbare</strain>
    </source>
</reference>
<dbReference type="PaxDb" id="39947-A0A0P0UXA9"/>
<proteinExistence type="predicted"/>
<evidence type="ECO:0000313" key="1">
    <source>
        <dbReference type="EMBL" id="BAS70058.1"/>
    </source>
</evidence>
<dbReference type="Gramene" id="Os01t0114402-00">
    <property type="protein sequence ID" value="Os01t0114402-00"/>
    <property type="gene ID" value="Os01g0114402"/>
</dbReference>